<evidence type="ECO:0000256" key="4">
    <source>
        <dbReference type="ARBA" id="ARBA00022737"/>
    </source>
</evidence>
<evidence type="ECO:0000256" key="2">
    <source>
        <dbReference type="ARBA" id="ARBA00022525"/>
    </source>
</evidence>
<dbReference type="GO" id="GO:0005576">
    <property type="term" value="C:extracellular region"/>
    <property type="evidence" value="ECO:0007669"/>
    <property type="project" value="UniProtKB-SubCell"/>
</dbReference>
<dbReference type="Pfam" id="PF02199">
    <property type="entry name" value="SapA"/>
    <property type="match status" value="1"/>
</dbReference>
<proteinExistence type="predicted"/>
<feature type="domain" description="Saposin B-type" evidence="8">
    <location>
        <begin position="507"/>
        <end position="588"/>
    </location>
</feature>
<reference evidence="10" key="1">
    <citation type="journal article" date="2020" name="bioRxiv">
        <title>Chromosome-level reference genome of the European wasp spider Argiope bruennichi: a resource for studies on range expansion and evolutionary adaptation.</title>
        <authorList>
            <person name="Sheffer M.M."/>
            <person name="Hoppe A."/>
            <person name="Krehenwinkel H."/>
            <person name="Uhl G."/>
            <person name="Kuss A.W."/>
            <person name="Jensen L."/>
            <person name="Jensen C."/>
            <person name="Gillespie R.G."/>
            <person name="Hoff K.J."/>
            <person name="Prost S."/>
        </authorList>
    </citation>
    <scope>NUCLEOTIDE SEQUENCE</scope>
</reference>
<reference evidence="10" key="2">
    <citation type="submission" date="2020-06" db="EMBL/GenBank/DDBJ databases">
        <authorList>
            <person name="Sheffer M."/>
        </authorList>
    </citation>
    <scope>NUCLEOTIDE SEQUENCE</scope>
</reference>
<feature type="domain" description="Saposin B-type" evidence="8">
    <location>
        <begin position="869"/>
        <end position="951"/>
    </location>
</feature>
<dbReference type="PROSITE" id="PS50015">
    <property type="entry name" value="SAP_B"/>
    <property type="match status" value="9"/>
</dbReference>
<feature type="domain" description="Saposin B-type" evidence="8">
    <location>
        <begin position="597"/>
        <end position="678"/>
    </location>
</feature>
<name>A0A8T0G2P1_ARGBR</name>
<feature type="domain" description="Saposin B-type" evidence="8">
    <location>
        <begin position="410"/>
        <end position="491"/>
    </location>
</feature>
<protein>
    <submittedName>
        <fullName evidence="10">Prosaposin like protein</fullName>
    </submittedName>
</protein>
<feature type="domain" description="Saposin A-type" evidence="9">
    <location>
        <begin position="1015"/>
        <end position="1052"/>
    </location>
</feature>
<dbReference type="Proteomes" id="UP000807504">
    <property type="component" value="Unassembled WGS sequence"/>
</dbReference>
<evidence type="ECO:0000259" key="8">
    <source>
        <dbReference type="PROSITE" id="PS50015"/>
    </source>
</evidence>
<dbReference type="GO" id="GO:0005737">
    <property type="term" value="C:cytoplasm"/>
    <property type="evidence" value="ECO:0007669"/>
    <property type="project" value="UniProtKB-ARBA"/>
</dbReference>
<sequence length="1052" mass="118426">MRVLICILLGVLPAFAFPTPEAGVPPECIDPTFACQDLQSARLCRVVKTCIYDVWETMSVPDSNDEICDICKEMVKEARDQLLSNMTQEEIKEVFEGSCKLLPVKLIADACIKVVDEIIPQLVEMLASRMDPTMVCTVSGMCFPSKNDLEVEKHILKFVRDYLLRQKNDQCAECTQMMTDVQTFMKSSSEAEVKSYVEKLCHEKMPSYLCNIVLNTYFNDIYNFILNTEPAKMCSSVGICPQKCELNNEVSKVEDELTCEFCEHLLQHVKDLITSNTTLDEFKTALLNFCKKTGKWADKCTNLVNDYYDMIFTYIKQLDTRGMCTLMGLCDKTGCVDLPLIKIDPEREAHRKIPLIRLQPAQYPSTNLKPQPLVRLIPAEMISKKQMKESNDVFQLPLDRLMHPLPVFEKDTECALCKAFSFYLEKDLAGDNSKIHVRQAINGICEKWMVEYPDHCKYLVNSYSQKMQMAIAKGVSFDNLCSEVKACLLEKNKKDDLNVKVIPKSGENPFCDLCKDAMNEVEKALSDPAIKQKLRNSLDQVCNLVPKSFRDDCVSFINQNIDALIDILEQELQPDQICPALKLCGSQKAIGVPPRVNDLECDVCMDVVSSFRTKLQDPASKEIVLTFLEEGCMRLPDSVAGECKKFVDDNIDYVMKVIVEGLDPKKVCSILNICPAAFHIEQPKGMINDIECDLCKQVIGKVEDMIKDQKTEDEIKAALDKVCSYLPSSLSAKCEQFVNQYTDLIVTLLMEELDPQLVCARLGLCPSQIKEEKPKELKDLECDLCKDVVAKVEEIMKNNKTEDEIKNALDKVCSYLPSSLATKCEQFVNQYTELLIDLISQNLSPDLVCAAVEICPEEPGLLQWKSKVADVECEGCQYALHFIQNILMSNETKGKVKEYVKRLCSVFLPQTLAGNCEAFIDEYGDSLLILVAQEIDPSSMCYKAGLCKSDAIIPQLVADEKIFVRLNSLSCPSNLNHFQIDECSVCTTVVDYVVANSKQLCQEIDLCPRQAGQVHLIGGAKCTFGPSYWCHSPAHAAACKAESYCRSKVWVN</sequence>
<evidence type="ECO:0000256" key="6">
    <source>
        <dbReference type="ARBA" id="ARBA00023180"/>
    </source>
</evidence>
<keyword evidence="11" id="KW-1185">Reference proteome</keyword>
<comment type="subcellular location">
    <subcellularLocation>
        <location evidence="1">Secreted</location>
    </subcellularLocation>
</comment>
<evidence type="ECO:0000313" key="11">
    <source>
        <dbReference type="Proteomes" id="UP000807504"/>
    </source>
</evidence>
<keyword evidence="2" id="KW-0964">Secreted</keyword>
<keyword evidence="5" id="KW-1015">Disulfide bond</keyword>
<feature type="domain" description="Saposin B-type" evidence="8">
    <location>
        <begin position="64"/>
        <end position="146"/>
    </location>
</feature>
<dbReference type="InterPro" id="IPR003119">
    <property type="entry name" value="SAP_A"/>
</dbReference>
<dbReference type="InterPro" id="IPR008139">
    <property type="entry name" value="SaposinB_dom"/>
</dbReference>
<evidence type="ECO:0000313" key="10">
    <source>
        <dbReference type="EMBL" id="KAF8795523.1"/>
    </source>
</evidence>
<dbReference type="Gene3D" id="1.10.225.10">
    <property type="entry name" value="Saposin-like"/>
    <property type="match status" value="9"/>
</dbReference>
<feature type="domain" description="Saposin B-type" evidence="8">
    <location>
        <begin position="688"/>
        <end position="769"/>
    </location>
</feature>
<dbReference type="PANTHER" id="PTHR11480:SF3">
    <property type="entry name" value="BCDNA.GH08312"/>
    <property type="match status" value="1"/>
</dbReference>
<organism evidence="10 11">
    <name type="scientific">Argiope bruennichi</name>
    <name type="common">Wasp spider</name>
    <name type="synonym">Aranea bruennichi</name>
    <dbReference type="NCBI Taxonomy" id="94029"/>
    <lineage>
        <taxon>Eukaryota</taxon>
        <taxon>Metazoa</taxon>
        <taxon>Ecdysozoa</taxon>
        <taxon>Arthropoda</taxon>
        <taxon>Chelicerata</taxon>
        <taxon>Arachnida</taxon>
        <taxon>Araneae</taxon>
        <taxon>Araneomorphae</taxon>
        <taxon>Entelegynae</taxon>
        <taxon>Araneoidea</taxon>
        <taxon>Araneidae</taxon>
        <taxon>Argiope</taxon>
    </lineage>
</organism>
<feature type="domain" description="Saposin B-type" evidence="8">
    <location>
        <begin position="255"/>
        <end position="334"/>
    </location>
</feature>
<dbReference type="InterPro" id="IPR011001">
    <property type="entry name" value="Saposin-like"/>
</dbReference>
<keyword evidence="6" id="KW-0325">Glycoprotein</keyword>
<evidence type="ECO:0000256" key="7">
    <source>
        <dbReference type="SAM" id="SignalP"/>
    </source>
</evidence>
<dbReference type="EMBL" id="JABXBU010000001">
    <property type="protein sequence ID" value="KAF8795523.1"/>
    <property type="molecule type" value="Genomic_DNA"/>
</dbReference>
<dbReference type="InterPro" id="IPR051428">
    <property type="entry name" value="Sphingo_Act-Surfact_Prot"/>
</dbReference>
<accession>A0A8T0G2P1</accession>
<keyword evidence="4" id="KW-0677">Repeat</keyword>
<evidence type="ECO:0000256" key="1">
    <source>
        <dbReference type="ARBA" id="ARBA00004613"/>
    </source>
</evidence>
<feature type="signal peptide" evidence="7">
    <location>
        <begin position="1"/>
        <end position="16"/>
    </location>
</feature>
<dbReference type="AlphaFoldDB" id="A0A8T0G2P1"/>
<evidence type="ECO:0000259" key="9">
    <source>
        <dbReference type="PROSITE" id="PS51110"/>
    </source>
</evidence>
<gene>
    <name evidence="10" type="ORF">HNY73_000016</name>
</gene>
<dbReference type="Pfam" id="PF05184">
    <property type="entry name" value="SapB_1"/>
    <property type="match status" value="6"/>
</dbReference>
<dbReference type="Pfam" id="PF03489">
    <property type="entry name" value="SapB_2"/>
    <property type="match status" value="7"/>
</dbReference>
<evidence type="ECO:0000256" key="5">
    <source>
        <dbReference type="ARBA" id="ARBA00023157"/>
    </source>
</evidence>
<dbReference type="PANTHER" id="PTHR11480">
    <property type="entry name" value="SAPOSIN-RELATED"/>
    <property type="match status" value="1"/>
</dbReference>
<dbReference type="InterPro" id="IPR008138">
    <property type="entry name" value="SapB_2"/>
</dbReference>
<dbReference type="PROSITE" id="PS51110">
    <property type="entry name" value="SAP_A"/>
    <property type="match status" value="2"/>
</dbReference>
<feature type="domain" description="Saposin B-type" evidence="8">
    <location>
        <begin position="778"/>
        <end position="859"/>
    </location>
</feature>
<dbReference type="SUPFAM" id="SSF47862">
    <property type="entry name" value="Saposin"/>
    <property type="match status" value="9"/>
</dbReference>
<evidence type="ECO:0000256" key="3">
    <source>
        <dbReference type="ARBA" id="ARBA00022729"/>
    </source>
</evidence>
<dbReference type="GO" id="GO:0006629">
    <property type="term" value="P:lipid metabolic process"/>
    <property type="evidence" value="ECO:0007669"/>
    <property type="project" value="InterPro"/>
</dbReference>
<keyword evidence="3 7" id="KW-0732">Signal</keyword>
<feature type="domain" description="Saposin A-type" evidence="9">
    <location>
        <begin position="20"/>
        <end position="60"/>
    </location>
</feature>
<feature type="chain" id="PRO_5035944716" evidence="7">
    <location>
        <begin position="17"/>
        <end position="1052"/>
    </location>
</feature>
<dbReference type="SMART" id="SM00162">
    <property type="entry name" value="SAPA"/>
    <property type="match status" value="2"/>
</dbReference>
<dbReference type="InterPro" id="IPR007856">
    <property type="entry name" value="SapB_1"/>
</dbReference>
<dbReference type="SMART" id="SM00741">
    <property type="entry name" value="SapB"/>
    <property type="match status" value="9"/>
</dbReference>
<comment type="caution">
    <text evidence="10">The sequence shown here is derived from an EMBL/GenBank/DDBJ whole genome shotgun (WGS) entry which is preliminary data.</text>
</comment>
<feature type="domain" description="Saposin B-type" evidence="8">
    <location>
        <begin position="167"/>
        <end position="244"/>
    </location>
</feature>
<dbReference type="FunFam" id="1.10.225.10:FF:000002">
    <property type="entry name" value="prosaposin isoform X2"/>
    <property type="match status" value="3"/>
</dbReference>